<keyword evidence="1" id="KW-0812">Transmembrane</keyword>
<accession>A0A1I1MFN0</accession>
<name>A0A1I1MFN0_9SPHI</name>
<sequence length="55" mass="6379">MHFAAELLVYFVPVSRPKKTLQTGVLCILVLTIVFVMLRNFVIIRYTTMKLSYSL</sequence>
<gene>
    <name evidence="2" type="ORF">SAMN05421747_1295</name>
</gene>
<keyword evidence="1" id="KW-1133">Transmembrane helix</keyword>
<reference evidence="2 3" key="1">
    <citation type="submission" date="2016-10" db="EMBL/GenBank/DDBJ databases">
        <authorList>
            <person name="de Groot N.N."/>
        </authorList>
    </citation>
    <scope>NUCLEOTIDE SEQUENCE [LARGE SCALE GENOMIC DNA]</scope>
    <source>
        <strain evidence="2 3">DSM 22900</strain>
    </source>
</reference>
<organism evidence="2 3">
    <name type="scientific">Parapedobacter composti</name>
    <dbReference type="NCBI Taxonomy" id="623281"/>
    <lineage>
        <taxon>Bacteria</taxon>
        <taxon>Pseudomonadati</taxon>
        <taxon>Bacteroidota</taxon>
        <taxon>Sphingobacteriia</taxon>
        <taxon>Sphingobacteriales</taxon>
        <taxon>Sphingobacteriaceae</taxon>
        <taxon>Parapedobacter</taxon>
    </lineage>
</organism>
<evidence type="ECO:0000313" key="3">
    <source>
        <dbReference type="Proteomes" id="UP000199577"/>
    </source>
</evidence>
<evidence type="ECO:0000256" key="1">
    <source>
        <dbReference type="SAM" id="Phobius"/>
    </source>
</evidence>
<proteinExistence type="predicted"/>
<keyword evidence="1" id="KW-0472">Membrane</keyword>
<dbReference type="AlphaFoldDB" id="A0A1I1MFN0"/>
<dbReference type="Proteomes" id="UP000199577">
    <property type="component" value="Unassembled WGS sequence"/>
</dbReference>
<feature type="transmembrane region" description="Helical" evidence="1">
    <location>
        <begin position="20"/>
        <end position="42"/>
    </location>
</feature>
<protein>
    <submittedName>
        <fullName evidence="2">Uncharacterized protein</fullName>
    </submittedName>
</protein>
<evidence type="ECO:0000313" key="2">
    <source>
        <dbReference type="EMBL" id="SFC80400.1"/>
    </source>
</evidence>
<dbReference type="STRING" id="623281.SAMN05421747_1295"/>
<keyword evidence="3" id="KW-1185">Reference proteome</keyword>
<dbReference type="EMBL" id="FOLL01000029">
    <property type="protein sequence ID" value="SFC80400.1"/>
    <property type="molecule type" value="Genomic_DNA"/>
</dbReference>